<sequence>MSKSKNALRQHFIAPWKKGDTTAPSTDEAFLPLAKWIATVSDASDEDTSDDGYYDGDGTPEKVVNSVTMGYSFEGSYDNEDPAQKMIADMRTKVGDDRKVWFKVISAAGDETWTGVAVVSEIVAGDGDATEWEAFKATVTYIKNPTITKSTTPAA</sequence>
<dbReference type="EMBL" id="WSZI01000013">
    <property type="protein sequence ID" value="MWN21304.1"/>
    <property type="molecule type" value="Genomic_DNA"/>
</dbReference>
<dbReference type="AlphaFoldDB" id="A0A6L7AAN7"/>
<organism evidence="1 2">
    <name type="scientific">Leuconostoc lactis</name>
    <dbReference type="NCBI Taxonomy" id="1246"/>
    <lineage>
        <taxon>Bacteria</taxon>
        <taxon>Bacillati</taxon>
        <taxon>Bacillota</taxon>
        <taxon>Bacilli</taxon>
        <taxon>Lactobacillales</taxon>
        <taxon>Lactobacillaceae</taxon>
        <taxon>Leuconostoc</taxon>
    </lineage>
</organism>
<proteinExistence type="predicted"/>
<evidence type="ECO:0000313" key="1">
    <source>
        <dbReference type="EMBL" id="MWN21304.1"/>
    </source>
</evidence>
<comment type="caution">
    <text evidence="1">The sequence shown here is derived from an EMBL/GenBank/DDBJ whole genome shotgun (WGS) entry which is preliminary data.</text>
</comment>
<accession>A0A6L7AAN7</accession>
<gene>
    <name evidence="1" type="ORF">GQS40_06415</name>
</gene>
<dbReference type="NCBIfam" id="NF047353">
    <property type="entry name" value="tube_lmo2291"/>
    <property type="match status" value="1"/>
</dbReference>
<reference evidence="1 2" key="1">
    <citation type="submission" date="2019-12" db="EMBL/GenBank/DDBJ databases">
        <title>Complete genome sequence of Leuconostoc lactis strain AVN1 provides insights into metabolic potential.</title>
        <authorList>
            <person name="Besrour N."/>
            <person name="Najjari A."/>
            <person name="Fhoula I."/>
            <person name="Jaballah S."/>
            <person name="Klibi N."/>
            <person name="Ouzari H.I."/>
        </authorList>
    </citation>
    <scope>NUCLEOTIDE SEQUENCE [LARGE SCALE GENOMIC DNA]</scope>
    <source>
        <strain evidence="1 2">AVN1</strain>
    </source>
</reference>
<name>A0A6L7AAN7_LEULA</name>
<protein>
    <submittedName>
        <fullName evidence="1">Phage tail protein</fullName>
    </submittedName>
</protein>
<evidence type="ECO:0000313" key="2">
    <source>
        <dbReference type="Proteomes" id="UP000478636"/>
    </source>
</evidence>
<dbReference type="Proteomes" id="UP000478636">
    <property type="component" value="Unassembled WGS sequence"/>
</dbReference>